<dbReference type="EMBL" id="CABVJH010000001">
    <property type="protein sequence ID" value="VVQ26940.1"/>
    <property type="molecule type" value="Genomic_DNA"/>
</dbReference>
<organism evidence="1 2">
    <name type="scientific">Pseudomonas fluorescens</name>
    <dbReference type="NCBI Taxonomy" id="294"/>
    <lineage>
        <taxon>Bacteria</taxon>
        <taxon>Pseudomonadati</taxon>
        <taxon>Pseudomonadota</taxon>
        <taxon>Gammaproteobacteria</taxon>
        <taxon>Pseudomonadales</taxon>
        <taxon>Pseudomonadaceae</taxon>
        <taxon>Pseudomonas</taxon>
    </lineage>
</organism>
<evidence type="ECO:0000313" key="2">
    <source>
        <dbReference type="Proteomes" id="UP000325645"/>
    </source>
</evidence>
<gene>
    <name evidence="1" type="ORF">PS943_00123</name>
</gene>
<dbReference type="Proteomes" id="UP000325645">
    <property type="component" value="Unassembled WGS sequence"/>
</dbReference>
<protein>
    <submittedName>
        <fullName evidence="1">Uncharacterized protein</fullName>
    </submittedName>
</protein>
<evidence type="ECO:0000313" key="1">
    <source>
        <dbReference type="EMBL" id="VVQ26940.1"/>
    </source>
</evidence>
<reference evidence="1 2" key="1">
    <citation type="submission" date="2019-09" db="EMBL/GenBank/DDBJ databases">
        <authorList>
            <person name="Chandra G."/>
            <person name="Truman W A."/>
        </authorList>
    </citation>
    <scope>NUCLEOTIDE SEQUENCE [LARGE SCALE GENOMIC DNA]</scope>
    <source>
        <strain evidence="1">PS943</strain>
    </source>
</reference>
<sequence length="51" mass="6075">MKKPPIFRGRTDPVFDLLGKSPHKERLSDYLVLLKPLDDQGRYLPFDELRY</sequence>
<accession>A0A5E7VWK3</accession>
<dbReference type="AlphaFoldDB" id="A0A5E7VWK3"/>
<name>A0A5E7VWK3_PSEFL</name>
<proteinExistence type="predicted"/>